<organism evidence="2 3">
    <name type="scientific">Desulfolutivibrio sulfodismutans</name>
    <dbReference type="NCBI Taxonomy" id="63561"/>
    <lineage>
        <taxon>Bacteria</taxon>
        <taxon>Pseudomonadati</taxon>
        <taxon>Thermodesulfobacteriota</taxon>
        <taxon>Desulfovibrionia</taxon>
        <taxon>Desulfovibrionales</taxon>
        <taxon>Desulfovibrionaceae</taxon>
        <taxon>Desulfolutivibrio</taxon>
    </lineage>
</organism>
<evidence type="ECO:0000313" key="3">
    <source>
        <dbReference type="Proteomes" id="UP000469724"/>
    </source>
</evidence>
<evidence type="ECO:0000313" key="2">
    <source>
        <dbReference type="EMBL" id="NDY56313.1"/>
    </source>
</evidence>
<dbReference type="RefSeq" id="WP_163301366.1">
    <property type="nucleotide sequence ID" value="NZ_JAAGRQ010000017.1"/>
</dbReference>
<evidence type="ECO:0000256" key="1">
    <source>
        <dbReference type="SAM" id="MobiDB-lite"/>
    </source>
</evidence>
<dbReference type="EMBL" id="JAAGRQ010000017">
    <property type="protein sequence ID" value="NDY56313.1"/>
    <property type="molecule type" value="Genomic_DNA"/>
</dbReference>
<feature type="region of interest" description="Disordered" evidence="1">
    <location>
        <begin position="122"/>
        <end position="153"/>
    </location>
</feature>
<keyword evidence="3" id="KW-1185">Reference proteome</keyword>
<reference evidence="2 3" key="1">
    <citation type="submission" date="2020-02" db="EMBL/GenBank/DDBJ databases">
        <title>Comparative genomics of sulfur disproportionating microorganisms.</title>
        <authorList>
            <person name="Ward L.M."/>
            <person name="Bertran E."/>
            <person name="Johnston D.T."/>
        </authorList>
    </citation>
    <scope>NUCLEOTIDE SEQUENCE [LARGE SCALE GENOMIC DNA]</scope>
    <source>
        <strain evidence="2 3">DSM 3696</strain>
    </source>
</reference>
<comment type="caution">
    <text evidence="2">The sequence shown here is derived from an EMBL/GenBank/DDBJ whole genome shotgun (WGS) entry which is preliminary data.</text>
</comment>
<sequence>MSAIEDVTRLLATGYVPYHGVVDGSVYERLKCLRPKRAKWFTREAKKICLGCSRGCVVADAMGFELTLPVSGRAKRLCFAELPAVSARELLDKKLFLTVPEAEFVLNVSTRSVYNLLEEGRLTRHPDPPTRITSASVRQEAERREGDNATGTY</sequence>
<gene>
    <name evidence="2" type="ORF">G3N56_06095</name>
</gene>
<accession>A0A7K3NKH7</accession>
<dbReference type="Proteomes" id="UP000469724">
    <property type="component" value="Unassembled WGS sequence"/>
</dbReference>
<name>A0A7K3NKH7_9BACT</name>
<proteinExistence type="predicted"/>
<dbReference type="AlphaFoldDB" id="A0A7K3NKH7"/>
<protein>
    <submittedName>
        <fullName evidence="2">Uncharacterized protein</fullName>
    </submittedName>
</protein>